<evidence type="ECO:0000313" key="1">
    <source>
        <dbReference type="EMBL" id="GGC87450.1"/>
    </source>
</evidence>
<gene>
    <name evidence="1" type="ORF">GCM10011396_38390</name>
</gene>
<comment type="caution">
    <text evidence="1">The sequence shown here is derived from an EMBL/GenBank/DDBJ whole genome shotgun (WGS) entry which is preliminary data.</text>
</comment>
<name>A0A916UUJ7_9BURK</name>
<reference evidence="1" key="1">
    <citation type="journal article" date="2014" name="Int. J. Syst. Evol. Microbiol.">
        <title>Complete genome sequence of Corynebacterium casei LMG S-19264T (=DSM 44701T), isolated from a smear-ripened cheese.</title>
        <authorList>
            <consortium name="US DOE Joint Genome Institute (JGI-PGF)"/>
            <person name="Walter F."/>
            <person name="Albersmeier A."/>
            <person name="Kalinowski J."/>
            <person name="Ruckert C."/>
        </authorList>
    </citation>
    <scope>NUCLEOTIDE SEQUENCE</scope>
    <source>
        <strain evidence="1">CGMCC 1.10998</strain>
    </source>
</reference>
<protein>
    <submittedName>
        <fullName evidence="1">Uncharacterized protein</fullName>
    </submittedName>
</protein>
<dbReference type="AlphaFoldDB" id="A0A916UUJ7"/>
<accession>A0A916UUJ7</accession>
<dbReference type="Proteomes" id="UP000637423">
    <property type="component" value="Unassembled WGS sequence"/>
</dbReference>
<dbReference type="RefSeq" id="WP_229751233.1">
    <property type="nucleotide sequence ID" value="NZ_BMED01000004.1"/>
</dbReference>
<dbReference type="EMBL" id="BMED01000004">
    <property type="protein sequence ID" value="GGC87450.1"/>
    <property type="molecule type" value="Genomic_DNA"/>
</dbReference>
<keyword evidence="2" id="KW-1185">Reference proteome</keyword>
<sequence length="88" mass="9623">MIAQISTLSYRNYLLAQDFTLRTDNINEILKDDEPALDVPAGWVVRVPIPIHYQFNGYCSGGVVVLNAPDHAPESLHLQAPGCGVSSE</sequence>
<organism evidence="1 2">
    <name type="scientific">Undibacterium terreum</name>
    <dbReference type="NCBI Taxonomy" id="1224302"/>
    <lineage>
        <taxon>Bacteria</taxon>
        <taxon>Pseudomonadati</taxon>
        <taxon>Pseudomonadota</taxon>
        <taxon>Betaproteobacteria</taxon>
        <taxon>Burkholderiales</taxon>
        <taxon>Oxalobacteraceae</taxon>
        <taxon>Undibacterium</taxon>
    </lineage>
</organism>
<evidence type="ECO:0000313" key="2">
    <source>
        <dbReference type="Proteomes" id="UP000637423"/>
    </source>
</evidence>
<reference evidence="1" key="2">
    <citation type="submission" date="2020-09" db="EMBL/GenBank/DDBJ databases">
        <authorList>
            <person name="Sun Q."/>
            <person name="Zhou Y."/>
        </authorList>
    </citation>
    <scope>NUCLEOTIDE SEQUENCE</scope>
    <source>
        <strain evidence="1">CGMCC 1.10998</strain>
    </source>
</reference>
<proteinExistence type="predicted"/>